<name>A0A0D7B509_9AGAR</name>
<evidence type="ECO:0000313" key="1">
    <source>
        <dbReference type="EMBL" id="KIY65244.1"/>
    </source>
</evidence>
<gene>
    <name evidence="1" type="ORF">CYLTODRAFT_456484</name>
</gene>
<keyword evidence="2" id="KW-1185">Reference proteome</keyword>
<sequence length="287" mass="31955">MPVVLFLDRVATRSGDASEHRLLAAVQSSDIGDSNEALHPALVEAIRLRREATALLGGLAAYVHIDLKGNITVRLHRRTIHPFPTPPYIAENAADRELAAADAWAIHLKIVMVLRRAESDLEEEEVDLPLQCLKTETSLVWIKRTGFNKRRLIGTAPLPKRISDLQNEVVAQDVGPRSVQLANQSGHLATIIQQKSRRKVGEEFLKRVREALANDPSAGLENCISWLRDRSSQLERERQDNQVESLMTLRRLEAKTTLQTSITSDIPAVVSDLQDEEIIPGLQALSL</sequence>
<organism evidence="1 2">
    <name type="scientific">Cylindrobasidium torrendii FP15055 ss-10</name>
    <dbReference type="NCBI Taxonomy" id="1314674"/>
    <lineage>
        <taxon>Eukaryota</taxon>
        <taxon>Fungi</taxon>
        <taxon>Dikarya</taxon>
        <taxon>Basidiomycota</taxon>
        <taxon>Agaricomycotina</taxon>
        <taxon>Agaricomycetes</taxon>
        <taxon>Agaricomycetidae</taxon>
        <taxon>Agaricales</taxon>
        <taxon>Marasmiineae</taxon>
        <taxon>Physalacriaceae</taxon>
        <taxon>Cylindrobasidium</taxon>
    </lineage>
</organism>
<protein>
    <submittedName>
        <fullName evidence="1">Uncharacterized protein</fullName>
    </submittedName>
</protein>
<proteinExistence type="predicted"/>
<dbReference type="Proteomes" id="UP000054007">
    <property type="component" value="Unassembled WGS sequence"/>
</dbReference>
<reference evidence="1 2" key="1">
    <citation type="journal article" date="2015" name="Fungal Genet. Biol.">
        <title>Evolution of novel wood decay mechanisms in Agaricales revealed by the genome sequences of Fistulina hepatica and Cylindrobasidium torrendii.</title>
        <authorList>
            <person name="Floudas D."/>
            <person name="Held B.W."/>
            <person name="Riley R."/>
            <person name="Nagy L.G."/>
            <person name="Koehler G."/>
            <person name="Ransdell A.S."/>
            <person name="Younus H."/>
            <person name="Chow J."/>
            <person name="Chiniquy J."/>
            <person name="Lipzen A."/>
            <person name="Tritt A."/>
            <person name="Sun H."/>
            <person name="Haridas S."/>
            <person name="LaButti K."/>
            <person name="Ohm R.A."/>
            <person name="Kues U."/>
            <person name="Blanchette R.A."/>
            <person name="Grigoriev I.V."/>
            <person name="Minto R.E."/>
            <person name="Hibbett D.S."/>
        </authorList>
    </citation>
    <scope>NUCLEOTIDE SEQUENCE [LARGE SCALE GENOMIC DNA]</scope>
    <source>
        <strain evidence="1 2">FP15055 ss-10</strain>
    </source>
</reference>
<dbReference type="AlphaFoldDB" id="A0A0D7B509"/>
<accession>A0A0D7B509</accession>
<evidence type="ECO:0000313" key="2">
    <source>
        <dbReference type="Proteomes" id="UP000054007"/>
    </source>
</evidence>
<dbReference type="EMBL" id="KN880598">
    <property type="protein sequence ID" value="KIY65244.1"/>
    <property type="molecule type" value="Genomic_DNA"/>
</dbReference>